<evidence type="ECO:0000313" key="2">
    <source>
        <dbReference type="EMBL" id="BBH54156.1"/>
    </source>
</evidence>
<evidence type="ECO:0000313" key="3">
    <source>
        <dbReference type="Proteomes" id="UP000291236"/>
    </source>
</evidence>
<organism evidence="2 3">
    <name type="scientific">Fluviispira sanaruensis</name>
    <dbReference type="NCBI Taxonomy" id="2493639"/>
    <lineage>
        <taxon>Bacteria</taxon>
        <taxon>Pseudomonadati</taxon>
        <taxon>Bdellovibrionota</taxon>
        <taxon>Oligoflexia</taxon>
        <taxon>Silvanigrellales</taxon>
        <taxon>Silvanigrellaceae</taxon>
        <taxon>Fluviispira</taxon>
    </lineage>
</organism>
<feature type="chain" id="PRO_5020425556" evidence="1">
    <location>
        <begin position="21"/>
        <end position="95"/>
    </location>
</feature>
<evidence type="ECO:0000256" key="1">
    <source>
        <dbReference type="SAM" id="SignalP"/>
    </source>
</evidence>
<dbReference type="EMBL" id="AP019368">
    <property type="protein sequence ID" value="BBH54156.1"/>
    <property type="molecule type" value="Genomic_DNA"/>
</dbReference>
<dbReference type="AlphaFoldDB" id="A0A4P2VLF9"/>
<reference evidence="2 3" key="1">
    <citation type="submission" date="2018-12" db="EMBL/GenBank/DDBJ databases">
        <title>Rubrispira sanarue gen. nov., sp., nov., a member of the order Silvanigrellales, isolated from a brackish lake in Hamamatsu Japan.</title>
        <authorList>
            <person name="Maejima Y."/>
            <person name="Iino T."/>
            <person name="Muraguchi Y."/>
            <person name="Fukuda K."/>
            <person name="Nojiri H."/>
            <person name="Ohkuma M."/>
            <person name="Moriuchi R."/>
            <person name="Dohra H."/>
            <person name="Kimbara K."/>
            <person name="Shintani M."/>
        </authorList>
    </citation>
    <scope>NUCLEOTIDE SEQUENCE [LARGE SCALE GENOMIC DNA]</scope>
    <source>
        <strain evidence="2 3">RF1110005</strain>
    </source>
</reference>
<feature type="signal peptide" evidence="1">
    <location>
        <begin position="1"/>
        <end position="20"/>
    </location>
</feature>
<name>A0A4P2VLF9_FLUSA</name>
<sequence length="95" mass="11423">MKFKGLFVVLSTFSISPIFAGYGSDKDKNNNDNQYWVHQHLKNAKECENKYYELEGKDTRNYTPLEKYNHEQDKHSAYFCWNYNLNTAEHYKNKK</sequence>
<protein>
    <submittedName>
        <fullName evidence="2">Uncharacterized protein</fullName>
    </submittedName>
</protein>
<dbReference type="KEGG" id="sbf:JCM31447_26140"/>
<dbReference type="RefSeq" id="WP_130611373.1">
    <property type="nucleotide sequence ID" value="NZ_AP019368.1"/>
</dbReference>
<keyword evidence="1" id="KW-0732">Signal</keyword>
<keyword evidence="3" id="KW-1185">Reference proteome</keyword>
<gene>
    <name evidence="2" type="ORF">JCM31447_26140</name>
</gene>
<proteinExistence type="predicted"/>
<dbReference type="Proteomes" id="UP000291236">
    <property type="component" value="Chromosome"/>
</dbReference>
<accession>A0A4P2VLF9</accession>